<evidence type="ECO:0000313" key="2">
    <source>
        <dbReference type="EMBL" id="EAU37405.1"/>
    </source>
</evidence>
<dbReference type="RefSeq" id="XP_001211621.1">
    <property type="nucleotide sequence ID" value="XM_001211621.1"/>
</dbReference>
<dbReference type="GeneID" id="4316844"/>
<feature type="region of interest" description="Disordered" evidence="1">
    <location>
        <begin position="1"/>
        <end position="58"/>
    </location>
</feature>
<proteinExistence type="predicted"/>
<dbReference type="EMBL" id="CH476596">
    <property type="protein sequence ID" value="EAU37405.1"/>
    <property type="molecule type" value="Genomic_DNA"/>
</dbReference>
<accession>Q0CV41</accession>
<feature type="compositionally biased region" description="Low complexity" evidence="1">
    <location>
        <begin position="311"/>
        <end position="321"/>
    </location>
</feature>
<evidence type="ECO:0000313" key="3">
    <source>
        <dbReference type="Proteomes" id="UP000007963"/>
    </source>
</evidence>
<dbReference type="HOGENOM" id="CLU_038290_1_0_1"/>
<dbReference type="STRING" id="341663.Q0CV41"/>
<dbReference type="eggNOG" id="ENOG502SCKR">
    <property type="taxonomic scope" value="Eukaryota"/>
</dbReference>
<feature type="compositionally biased region" description="Polar residues" evidence="1">
    <location>
        <begin position="262"/>
        <end position="271"/>
    </location>
</feature>
<dbReference type="Proteomes" id="UP000007963">
    <property type="component" value="Unassembled WGS sequence"/>
</dbReference>
<dbReference type="VEuPathDB" id="FungiDB:ATEG_02443"/>
<feature type="region of interest" description="Disordered" evidence="1">
    <location>
        <begin position="97"/>
        <end position="188"/>
    </location>
</feature>
<name>Q0CV41_ASPTN</name>
<feature type="compositionally biased region" description="Basic and acidic residues" evidence="1">
    <location>
        <begin position="272"/>
        <end position="282"/>
    </location>
</feature>
<feature type="compositionally biased region" description="Basic and acidic residues" evidence="1">
    <location>
        <begin position="125"/>
        <end position="141"/>
    </location>
</feature>
<organism evidence="2 3">
    <name type="scientific">Aspergillus terreus (strain NIH 2624 / FGSC A1156)</name>
    <dbReference type="NCBI Taxonomy" id="341663"/>
    <lineage>
        <taxon>Eukaryota</taxon>
        <taxon>Fungi</taxon>
        <taxon>Dikarya</taxon>
        <taxon>Ascomycota</taxon>
        <taxon>Pezizomycotina</taxon>
        <taxon>Eurotiomycetes</taxon>
        <taxon>Eurotiomycetidae</taxon>
        <taxon>Eurotiales</taxon>
        <taxon>Aspergillaceae</taxon>
        <taxon>Aspergillus</taxon>
        <taxon>Aspergillus subgen. Circumdati</taxon>
    </lineage>
</organism>
<feature type="region of interest" description="Disordered" evidence="1">
    <location>
        <begin position="204"/>
        <end position="350"/>
    </location>
</feature>
<dbReference type="OrthoDB" id="5374569at2759"/>
<protein>
    <submittedName>
        <fullName evidence="2">Uncharacterized protein</fullName>
    </submittedName>
</protein>
<dbReference type="OMA" id="AMAQTFT"/>
<feature type="compositionally biased region" description="Acidic residues" evidence="1">
    <location>
        <begin position="226"/>
        <end position="236"/>
    </location>
</feature>
<feature type="compositionally biased region" description="Acidic residues" evidence="1">
    <location>
        <begin position="155"/>
        <end position="173"/>
    </location>
</feature>
<gene>
    <name evidence="2" type="ORF">ATEG_02443</name>
</gene>
<reference evidence="3" key="1">
    <citation type="submission" date="2005-09" db="EMBL/GenBank/DDBJ databases">
        <title>Annotation of the Aspergillus terreus NIH2624 genome.</title>
        <authorList>
            <person name="Birren B.W."/>
            <person name="Lander E.S."/>
            <person name="Galagan J.E."/>
            <person name="Nusbaum C."/>
            <person name="Devon K."/>
            <person name="Henn M."/>
            <person name="Ma L.-J."/>
            <person name="Jaffe D.B."/>
            <person name="Butler J."/>
            <person name="Alvarez P."/>
            <person name="Gnerre S."/>
            <person name="Grabherr M."/>
            <person name="Kleber M."/>
            <person name="Mauceli E.W."/>
            <person name="Brockman W."/>
            <person name="Rounsley S."/>
            <person name="Young S.K."/>
            <person name="LaButti K."/>
            <person name="Pushparaj V."/>
            <person name="DeCaprio D."/>
            <person name="Crawford M."/>
            <person name="Koehrsen M."/>
            <person name="Engels R."/>
            <person name="Montgomery P."/>
            <person name="Pearson M."/>
            <person name="Howarth C."/>
            <person name="Larson L."/>
            <person name="Luoma S."/>
            <person name="White J."/>
            <person name="Alvarado L."/>
            <person name="Kodira C.D."/>
            <person name="Zeng Q."/>
            <person name="Oleary S."/>
            <person name="Yandava C."/>
            <person name="Denning D.W."/>
            <person name="Nierman W.C."/>
            <person name="Milne T."/>
            <person name="Madden K."/>
        </authorList>
    </citation>
    <scope>NUCLEOTIDE SEQUENCE [LARGE SCALE GENOMIC DNA]</scope>
    <source>
        <strain evidence="3">NIH 2624 / FGSC A1156</strain>
    </source>
</reference>
<dbReference type="AlphaFoldDB" id="Q0CV41"/>
<evidence type="ECO:0000256" key="1">
    <source>
        <dbReference type="SAM" id="MobiDB-lite"/>
    </source>
</evidence>
<sequence>MPRTLPWLTNSASDKSPKPTPRDTKRDKPDATPRPRKRDFFRSSPTPPSSPIQRCPSEESLIEGLDHDDIYMMVEDEFYAVAQSFTQHLHYAEYVRRKKEAKRQNADAIRQLARPTDGVTPVSAEMKRRDTAEALAERQNRGLEGIGSNRPRVDSEEEAGVDEEDEDDDDDDAFAGTSLHGLMTSPRKARSLVGMQGVKSTTRAAAGFLRAPGTTRAVEGHKTVAEGEDEDDDLDGAVETPIVAPGNARPKTKPRIPPRRVSTPTPNPKIQSTEKRTEPTEVKKRRLLFDDEFDQLPELGQSDHAARHPARSPSRSGSASATSIERTQRDARNNEGSNKSRLNEVPTFLL</sequence>
<feature type="compositionally biased region" description="Basic and acidic residues" evidence="1">
    <location>
        <begin position="15"/>
        <end position="41"/>
    </location>
</feature>